<keyword evidence="3" id="KW-1185">Reference proteome</keyword>
<organism evidence="2 3">
    <name type="scientific">Azohydromonas lata</name>
    <dbReference type="NCBI Taxonomy" id="45677"/>
    <lineage>
        <taxon>Bacteria</taxon>
        <taxon>Pseudomonadati</taxon>
        <taxon>Pseudomonadota</taxon>
        <taxon>Betaproteobacteria</taxon>
        <taxon>Burkholderiales</taxon>
        <taxon>Sphaerotilaceae</taxon>
        <taxon>Azohydromonas</taxon>
    </lineage>
</organism>
<gene>
    <name evidence="2" type="ORF">SM757_12605</name>
</gene>
<dbReference type="Gene3D" id="3.40.50.1820">
    <property type="entry name" value="alpha/beta hydrolase"/>
    <property type="match status" value="1"/>
</dbReference>
<name>A0ABU5IE83_9BURK</name>
<accession>A0ABU5IE83</accession>
<dbReference type="InterPro" id="IPR029058">
    <property type="entry name" value="AB_hydrolase_fold"/>
</dbReference>
<feature type="domain" description="AB hydrolase-1" evidence="1">
    <location>
        <begin position="16"/>
        <end position="253"/>
    </location>
</feature>
<dbReference type="InterPro" id="IPR000073">
    <property type="entry name" value="AB_hydrolase_1"/>
</dbReference>
<proteinExistence type="predicted"/>
<dbReference type="EMBL" id="JAXOJX010000018">
    <property type="protein sequence ID" value="MDZ5457412.1"/>
    <property type="molecule type" value="Genomic_DNA"/>
</dbReference>
<dbReference type="SUPFAM" id="SSF53474">
    <property type="entry name" value="alpha/beta-Hydrolases"/>
    <property type="match status" value="1"/>
</dbReference>
<dbReference type="RefSeq" id="WP_322465728.1">
    <property type="nucleotide sequence ID" value="NZ_JAXOJX010000018.1"/>
</dbReference>
<keyword evidence="2" id="KW-0378">Hydrolase</keyword>
<protein>
    <submittedName>
        <fullName evidence="2">Alpha/beta hydrolase</fullName>
    </submittedName>
</protein>
<dbReference type="InterPro" id="IPR050266">
    <property type="entry name" value="AB_hydrolase_sf"/>
</dbReference>
<dbReference type="PANTHER" id="PTHR43798">
    <property type="entry name" value="MONOACYLGLYCEROL LIPASE"/>
    <property type="match status" value="1"/>
</dbReference>
<evidence type="ECO:0000259" key="1">
    <source>
        <dbReference type="Pfam" id="PF12697"/>
    </source>
</evidence>
<sequence length="265" mass="28445">MPPSPEPTPPGTHARVIALHSSASGARQWDAWREHLPAALEFTTPSLMGYAGDNPWHEDTPVSLAEEACRLEPLLAHGGVHLLGHSYGGAVALELALRCPQRVLSLTLYEPVRFGVLRMHDTRTAWQAVLALGQAVREHVRARRLHEAGALFVDYWSGARAWEHCTPRRREAIAACMPKVDAEFAALFADARPLSALCRLRMPVRLLAGSASPAPVLRVAHLLAAALPNAGLCQLDGLGHMGPVTAPAQVAAAVFSRPLPTPAQA</sequence>
<dbReference type="Proteomes" id="UP001293718">
    <property type="component" value="Unassembled WGS sequence"/>
</dbReference>
<evidence type="ECO:0000313" key="3">
    <source>
        <dbReference type="Proteomes" id="UP001293718"/>
    </source>
</evidence>
<dbReference type="GO" id="GO:0016787">
    <property type="term" value="F:hydrolase activity"/>
    <property type="evidence" value="ECO:0007669"/>
    <property type="project" value="UniProtKB-KW"/>
</dbReference>
<evidence type="ECO:0000313" key="2">
    <source>
        <dbReference type="EMBL" id="MDZ5457412.1"/>
    </source>
</evidence>
<reference evidence="2 3" key="1">
    <citation type="submission" date="2023-11" db="EMBL/GenBank/DDBJ databases">
        <title>Draft genome of Azohydromonas lata strain H1 (DSM1123), a polyhydroxyalkanoate producer.</title>
        <authorList>
            <person name="Traversa D."/>
            <person name="D'Addabbo P."/>
            <person name="Pazzani C."/>
            <person name="Manzari C."/>
            <person name="Chiara M."/>
            <person name="Scrascia M."/>
        </authorList>
    </citation>
    <scope>NUCLEOTIDE SEQUENCE [LARGE SCALE GENOMIC DNA]</scope>
    <source>
        <strain evidence="2 3">H1</strain>
    </source>
</reference>
<dbReference type="PANTHER" id="PTHR43798:SF33">
    <property type="entry name" value="HYDROLASE, PUTATIVE (AFU_ORTHOLOGUE AFUA_2G14860)-RELATED"/>
    <property type="match status" value="1"/>
</dbReference>
<comment type="caution">
    <text evidence="2">The sequence shown here is derived from an EMBL/GenBank/DDBJ whole genome shotgun (WGS) entry which is preliminary data.</text>
</comment>
<dbReference type="Pfam" id="PF12697">
    <property type="entry name" value="Abhydrolase_6"/>
    <property type="match status" value="1"/>
</dbReference>